<accession>A0A4R7W199</accession>
<sequence>MLSAAALAELPGTTIPGGRWSLRPHENWLAADALYATPSGTPHPVLAFVGAQRGLGVSVAGLFALFGTAMAEGPLLTDCELDLPGELRVGVEYAVSGEVLAAERKTGRRLGTFDLVTARFSITVADTGELVAAVTNTYALRRQA</sequence>
<evidence type="ECO:0000313" key="2">
    <source>
        <dbReference type="Proteomes" id="UP000294927"/>
    </source>
</evidence>
<dbReference type="EMBL" id="SOCP01000002">
    <property type="protein sequence ID" value="TDV56234.1"/>
    <property type="molecule type" value="Genomic_DNA"/>
</dbReference>
<evidence type="ECO:0000313" key="1">
    <source>
        <dbReference type="EMBL" id="TDV56234.1"/>
    </source>
</evidence>
<evidence type="ECO:0008006" key="3">
    <source>
        <dbReference type="Google" id="ProtNLM"/>
    </source>
</evidence>
<comment type="caution">
    <text evidence="1">The sequence shown here is derived from an EMBL/GenBank/DDBJ whole genome shotgun (WGS) entry which is preliminary data.</text>
</comment>
<proteinExistence type="predicted"/>
<gene>
    <name evidence="1" type="ORF">CLV71_102300</name>
</gene>
<keyword evidence="2" id="KW-1185">Reference proteome</keyword>
<dbReference type="AlphaFoldDB" id="A0A4R7W199"/>
<organism evidence="1 2">
    <name type="scientific">Actinophytocola oryzae</name>
    <dbReference type="NCBI Taxonomy" id="502181"/>
    <lineage>
        <taxon>Bacteria</taxon>
        <taxon>Bacillati</taxon>
        <taxon>Actinomycetota</taxon>
        <taxon>Actinomycetes</taxon>
        <taxon>Pseudonocardiales</taxon>
        <taxon>Pseudonocardiaceae</taxon>
    </lineage>
</organism>
<name>A0A4R7W199_9PSEU</name>
<reference evidence="1 2" key="1">
    <citation type="submission" date="2019-03" db="EMBL/GenBank/DDBJ databases">
        <title>Genomic Encyclopedia of Archaeal and Bacterial Type Strains, Phase II (KMG-II): from individual species to whole genera.</title>
        <authorList>
            <person name="Goeker M."/>
        </authorList>
    </citation>
    <scope>NUCLEOTIDE SEQUENCE [LARGE SCALE GENOMIC DNA]</scope>
    <source>
        <strain evidence="1 2">DSM 45499</strain>
    </source>
</reference>
<dbReference type="RefSeq" id="WP_133901499.1">
    <property type="nucleotide sequence ID" value="NZ_SOCP01000002.1"/>
</dbReference>
<dbReference type="Proteomes" id="UP000294927">
    <property type="component" value="Unassembled WGS sequence"/>
</dbReference>
<dbReference type="OrthoDB" id="5182823at2"/>
<protein>
    <recommendedName>
        <fullName evidence="3">Acyl dehydratase</fullName>
    </recommendedName>
</protein>